<organism evidence="2 3">
    <name type="scientific">Lobosporangium transversale</name>
    <dbReference type="NCBI Taxonomy" id="64571"/>
    <lineage>
        <taxon>Eukaryota</taxon>
        <taxon>Fungi</taxon>
        <taxon>Fungi incertae sedis</taxon>
        <taxon>Mucoromycota</taxon>
        <taxon>Mortierellomycotina</taxon>
        <taxon>Mortierellomycetes</taxon>
        <taxon>Mortierellales</taxon>
        <taxon>Mortierellaceae</taxon>
        <taxon>Lobosporangium</taxon>
    </lineage>
</organism>
<feature type="compositionally biased region" description="Polar residues" evidence="1">
    <location>
        <begin position="147"/>
        <end position="159"/>
    </location>
</feature>
<proteinExistence type="predicted"/>
<dbReference type="RefSeq" id="XP_021879118.1">
    <property type="nucleotide sequence ID" value="XM_022027965.1"/>
</dbReference>
<reference evidence="2 3" key="1">
    <citation type="submission" date="2016-07" db="EMBL/GenBank/DDBJ databases">
        <title>Pervasive Adenine N6-methylation of Active Genes in Fungi.</title>
        <authorList>
            <consortium name="DOE Joint Genome Institute"/>
            <person name="Mondo S.J."/>
            <person name="Dannebaum R.O."/>
            <person name="Kuo R.C."/>
            <person name="Labutti K."/>
            <person name="Haridas S."/>
            <person name="Kuo A."/>
            <person name="Salamov A."/>
            <person name="Ahrendt S.R."/>
            <person name="Lipzen A."/>
            <person name="Sullivan W."/>
            <person name="Andreopoulos W.B."/>
            <person name="Clum A."/>
            <person name="Lindquist E."/>
            <person name="Daum C."/>
            <person name="Ramamoorthy G.K."/>
            <person name="Gryganskyi A."/>
            <person name="Culley D."/>
            <person name="Magnuson J.K."/>
            <person name="James T.Y."/>
            <person name="O'Malley M.A."/>
            <person name="Stajich J.E."/>
            <person name="Spatafora J.W."/>
            <person name="Visel A."/>
            <person name="Grigoriev I.V."/>
        </authorList>
    </citation>
    <scope>NUCLEOTIDE SEQUENCE [LARGE SCALE GENOMIC DNA]</scope>
    <source>
        <strain evidence="2 3">NRRL 3116</strain>
    </source>
</reference>
<evidence type="ECO:0000256" key="1">
    <source>
        <dbReference type="SAM" id="MobiDB-lite"/>
    </source>
</evidence>
<dbReference type="GeneID" id="33569808"/>
<dbReference type="EMBL" id="MCFF01000032">
    <property type="protein sequence ID" value="ORZ10028.1"/>
    <property type="molecule type" value="Genomic_DNA"/>
</dbReference>
<name>A0A1Y2GGB8_9FUNG</name>
<feature type="compositionally biased region" description="Polar residues" evidence="1">
    <location>
        <begin position="335"/>
        <end position="347"/>
    </location>
</feature>
<accession>A0A1Y2GGB8</accession>
<dbReference type="InParanoid" id="A0A1Y2GGB8"/>
<feature type="region of interest" description="Disordered" evidence="1">
    <location>
        <begin position="318"/>
        <end position="347"/>
    </location>
</feature>
<feature type="compositionally biased region" description="Low complexity" evidence="1">
    <location>
        <begin position="272"/>
        <end position="293"/>
    </location>
</feature>
<comment type="caution">
    <text evidence="2">The sequence shown here is derived from an EMBL/GenBank/DDBJ whole genome shotgun (WGS) entry which is preliminary data.</text>
</comment>
<protein>
    <submittedName>
        <fullName evidence="2">Uncharacterized protein</fullName>
    </submittedName>
</protein>
<dbReference type="AlphaFoldDB" id="A0A1Y2GGB8"/>
<feature type="region of interest" description="Disordered" evidence="1">
    <location>
        <begin position="235"/>
        <end position="257"/>
    </location>
</feature>
<gene>
    <name evidence="2" type="ORF">BCR41DRAFT_388139</name>
</gene>
<feature type="compositionally biased region" description="Polar residues" evidence="1">
    <location>
        <begin position="243"/>
        <end position="257"/>
    </location>
</feature>
<dbReference type="Proteomes" id="UP000193648">
    <property type="component" value="Unassembled WGS sequence"/>
</dbReference>
<evidence type="ECO:0000313" key="2">
    <source>
        <dbReference type="EMBL" id="ORZ10028.1"/>
    </source>
</evidence>
<keyword evidence="3" id="KW-1185">Reference proteome</keyword>
<evidence type="ECO:0000313" key="3">
    <source>
        <dbReference type="Proteomes" id="UP000193648"/>
    </source>
</evidence>
<dbReference type="OrthoDB" id="2449976at2759"/>
<feature type="region of interest" description="Disordered" evidence="1">
    <location>
        <begin position="272"/>
        <end position="303"/>
    </location>
</feature>
<feature type="region of interest" description="Disordered" evidence="1">
    <location>
        <begin position="143"/>
        <end position="170"/>
    </location>
</feature>
<feature type="region of interest" description="Disordered" evidence="1">
    <location>
        <begin position="365"/>
        <end position="399"/>
    </location>
</feature>
<sequence length="502" mass="55700">MMLLTPTYTSSTISFVSFNPLTIALSLLFFAFISIVHCDNNAVGARPLLHHPPVLTYSNAALPTQKLYHPTSCVLHKSGVYLVVTSIGQGFPRVQFTCTETHHPHPTPDVQQTYPPSQTFEAALTTCSYSSCPYEHHLQHLEHTTKKQSQGLTKPQNCVQDPADPTPAQSPMALHRVYEGQPGEDGKYSTCYTDHITSTDTALHSFGSIKPSWVEGLGKYGYDVFQDEFIFSPRERASENTETHSMTQTYSDHETNTFGNIQDKSSIRTVSSVNNNGNNNNSVNNKKTESSNNLMHGQQKYEHVDQKKKYAGFVSSVSDNSHSVTRPETIPTLAAPTSTPNTHGVTEENSGAWFEKLKASLTWKTEKQKIGPASPTPEPLPLPGSAQTSRSAPPLKDLHKKDCLNPALCQHSQDHYDHGHKNKGMKHRATTLIIETETIIVHSHPTQAPTFKKSHETNEQVGFYPGSHVMFDAGMEGDVVMSMVAQEHYHPSPSPRHHKKKK</sequence>